<accession>A0A3R9MBW0</accession>
<dbReference type="GO" id="GO:0030313">
    <property type="term" value="C:cell envelope"/>
    <property type="evidence" value="ECO:0007669"/>
    <property type="project" value="TreeGrafter"/>
</dbReference>
<dbReference type="InterPro" id="IPR006143">
    <property type="entry name" value="RND_pump_MFP"/>
</dbReference>
<name>A0A3R9MBW0_9BACT</name>
<dbReference type="InterPro" id="IPR058792">
    <property type="entry name" value="Beta-barrel_RND_2"/>
</dbReference>
<dbReference type="PANTHER" id="PTHR30097:SF4">
    <property type="entry name" value="SLR6042 PROTEIN"/>
    <property type="match status" value="1"/>
</dbReference>
<feature type="signal peptide" evidence="3">
    <location>
        <begin position="1"/>
        <end position="21"/>
    </location>
</feature>
<dbReference type="Pfam" id="PF25954">
    <property type="entry name" value="Beta-barrel_RND_2"/>
    <property type="match status" value="1"/>
</dbReference>
<dbReference type="GO" id="GO:0060003">
    <property type="term" value="P:copper ion export"/>
    <property type="evidence" value="ECO:0007669"/>
    <property type="project" value="TreeGrafter"/>
</dbReference>
<reference evidence="6 7" key="1">
    <citation type="submission" date="2018-12" db="EMBL/GenBank/DDBJ databases">
        <authorList>
            <person name="Feng G."/>
            <person name="Zhu H."/>
        </authorList>
    </citation>
    <scope>NUCLEOTIDE SEQUENCE [LARGE SCALE GENOMIC DNA]</scope>
    <source>
        <strain evidence="6 7">9PBR-2</strain>
    </source>
</reference>
<dbReference type="Gene3D" id="2.40.420.20">
    <property type="match status" value="1"/>
</dbReference>
<comment type="similarity">
    <text evidence="1">Belongs to the membrane fusion protein (MFP) (TC 8.A.1) family.</text>
</comment>
<organism evidence="6 7">
    <name type="scientific">Hymenobacter metallilatus</name>
    <dbReference type="NCBI Taxonomy" id="2493666"/>
    <lineage>
        <taxon>Bacteria</taxon>
        <taxon>Pseudomonadati</taxon>
        <taxon>Bacteroidota</taxon>
        <taxon>Cytophagia</taxon>
        <taxon>Cytophagales</taxon>
        <taxon>Hymenobacteraceae</taxon>
        <taxon>Hymenobacter</taxon>
    </lineage>
</organism>
<dbReference type="AlphaFoldDB" id="A0A3R9MBW0"/>
<proteinExistence type="inferred from homology"/>
<evidence type="ECO:0000313" key="7">
    <source>
        <dbReference type="Proteomes" id="UP000280066"/>
    </source>
</evidence>
<dbReference type="Gene3D" id="2.40.30.170">
    <property type="match status" value="1"/>
</dbReference>
<evidence type="ECO:0000256" key="2">
    <source>
        <dbReference type="ARBA" id="ARBA00022448"/>
    </source>
</evidence>
<comment type="caution">
    <text evidence="6">The sequence shown here is derived from an EMBL/GenBank/DDBJ whole genome shotgun (WGS) entry which is preliminary data.</text>
</comment>
<sequence>MKPTYIALLTALLAACSQNKAPETQTPAAPASALTASPDEVRVNPAQIQAAGLELGGFTWKNLSSGVQANGVVDVPPQNRASVSAVMGGYVQSVAVLPGQQVRRGAVLAVLRHPDYLKLQQQYLQSRARVTFLQQELKRQQTLDAEDVGAKRKLQQAQSDYAAEQANLQATAGQLRMLGISLSSLNQGRIASTVTLTAPISGNIAAVRINPGQYVNPQDVLLELVDPSHMHLELQVFERDVNQVRSGQPVLFRVSSQQRGPDMTASIYLVGKSFDPEKRTVNVHAHLEPERTDLVPGQYVAASIQTGTARQRTLPEDALVQAGEFSYIFTQTVPGTFRRVKVATGTSANGDVALRLLEPLPDSTHIVRRGAYFLDAELRKGQDAEE</sequence>
<evidence type="ECO:0000256" key="3">
    <source>
        <dbReference type="SAM" id="SignalP"/>
    </source>
</evidence>
<dbReference type="RefSeq" id="WP_125427151.1">
    <property type="nucleotide sequence ID" value="NZ_RWIS01000002.1"/>
</dbReference>
<keyword evidence="2" id="KW-0813">Transport</keyword>
<feature type="domain" description="CusB-like beta-barrel" evidence="4">
    <location>
        <begin position="232"/>
        <end position="306"/>
    </location>
</feature>
<gene>
    <name evidence="6" type="ORF">EI290_04425</name>
</gene>
<evidence type="ECO:0000313" key="6">
    <source>
        <dbReference type="EMBL" id="RSK36135.1"/>
    </source>
</evidence>
<dbReference type="PROSITE" id="PS51257">
    <property type="entry name" value="PROKAR_LIPOPROTEIN"/>
    <property type="match status" value="1"/>
</dbReference>
<keyword evidence="3" id="KW-0732">Signal</keyword>
<evidence type="ECO:0000259" key="4">
    <source>
        <dbReference type="Pfam" id="PF25954"/>
    </source>
</evidence>
<evidence type="ECO:0000259" key="5">
    <source>
        <dbReference type="Pfam" id="PF25973"/>
    </source>
</evidence>
<dbReference type="InterPro" id="IPR058647">
    <property type="entry name" value="BSH_CzcB-like"/>
</dbReference>
<dbReference type="EMBL" id="RWIS01000002">
    <property type="protein sequence ID" value="RSK36135.1"/>
    <property type="molecule type" value="Genomic_DNA"/>
</dbReference>
<dbReference type="Gene3D" id="1.10.287.470">
    <property type="entry name" value="Helix hairpin bin"/>
    <property type="match status" value="1"/>
</dbReference>
<dbReference type="NCBIfam" id="TIGR01730">
    <property type="entry name" value="RND_mfp"/>
    <property type="match status" value="1"/>
</dbReference>
<dbReference type="Pfam" id="PF25973">
    <property type="entry name" value="BSH_CzcB"/>
    <property type="match status" value="1"/>
</dbReference>
<protein>
    <submittedName>
        <fullName evidence="6">Efflux RND transporter periplasmic adaptor subunit</fullName>
    </submittedName>
</protein>
<dbReference type="Proteomes" id="UP000280066">
    <property type="component" value="Unassembled WGS sequence"/>
</dbReference>
<feature type="chain" id="PRO_5018607290" evidence="3">
    <location>
        <begin position="22"/>
        <end position="386"/>
    </location>
</feature>
<dbReference type="InterPro" id="IPR051909">
    <property type="entry name" value="MFP_Cation_Efflux"/>
</dbReference>
<keyword evidence="7" id="KW-1185">Reference proteome</keyword>
<dbReference type="GO" id="GO:0022857">
    <property type="term" value="F:transmembrane transporter activity"/>
    <property type="evidence" value="ECO:0007669"/>
    <property type="project" value="InterPro"/>
</dbReference>
<dbReference type="SUPFAM" id="SSF111369">
    <property type="entry name" value="HlyD-like secretion proteins"/>
    <property type="match status" value="1"/>
</dbReference>
<feature type="domain" description="CzcB-like barrel-sandwich hybrid" evidence="5">
    <location>
        <begin position="81"/>
        <end position="225"/>
    </location>
</feature>
<dbReference type="GO" id="GO:0015679">
    <property type="term" value="P:plasma membrane copper ion transport"/>
    <property type="evidence" value="ECO:0007669"/>
    <property type="project" value="TreeGrafter"/>
</dbReference>
<evidence type="ECO:0000256" key="1">
    <source>
        <dbReference type="ARBA" id="ARBA00009477"/>
    </source>
</evidence>
<dbReference type="GO" id="GO:0016020">
    <property type="term" value="C:membrane"/>
    <property type="evidence" value="ECO:0007669"/>
    <property type="project" value="InterPro"/>
</dbReference>
<dbReference type="PANTHER" id="PTHR30097">
    <property type="entry name" value="CATION EFFLUX SYSTEM PROTEIN CUSB"/>
    <property type="match status" value="1"/>
</dbReference>
<dbReference type="OrthoDB" id="9814657at2"/>